<dbReference type="GO" id="GO:0008270">
    <property type="term" value="F:zinc ion binding"/>
    <property type="evidence" value="ECO:0007669"/>
    <property type="project" value="UniProtKB-UniRule"/>
</dbReference>
<evidence type="ECO:0000256" key="12">
    <source>
        <dbReference type="HAMAP-Rule" id="MF_00041"/>
    </source>
</evidence>
<evidence type="ECO:0000256" key="13">
    <source>
        <dbReference type="SAM" id="MobiDB-lite"/>
    </source>
</evidence>
<dbReference type="Gene3D" id="3.40.50.620">
    <property type="entry name" value="HUPs"/>
    <property type="match status" value="1"/>
</dbReference>
<gene>
    <name evidence="12 15" type="primary">cysS</name>
    <name evidence="15" type="ORF">KM295_07320</name>
</gene>
<feature type="binding site" evidence="12">
    <location>
        <position position="294"/>
    </location>
    <ligand>
        <name>ATP</name>
        <dbReference type="ChEBI" id="CHEBI:30616"/>
    </ligand>
</feature>
<dbReference type="InterPro" id="IPR015273">
    <property type="entry name" value="Cys-tRNA-synt_Ia_DALR"/>
</dbReference>
<dbReference type="InterPro" id="IPR014729">
    <property type="entry name" value="Rossmann-like_a/b/a_fold"/>
</dbReference>
<dbReference type="SUPFAM" id="SSF47323">
    <property type="entry name" value="Anticodon-binding domain of a subclass of class I aminoacyl-tRNA synthetases"/>
    <property type="match status" value="1"/>
</dbReference>
<feature type="domain" description="Cysteinyl-tRNA synthetase class Ia DALR" evidence="14">
    <location>
        <begin position="378"/>
        <end position="447"/>
    </location>
</feature>
<dbReference type="PRINTS" id="PR00983">
    <property type="entry name" value="TRNASYNTHCYS"/>
</dbReference>
<dbReference type="GO" id="GO:0005524">
    <property type="term" value="F:ATP binding"/>
    <property type="evidence" value="ECO:0007669"/>
    <property type="project" value="UniProtKB-UniRule"/>
</dbReference>
<feature type="binding site" evidence="12">
    <location>
        <position position="234"/>
    </location>
    <ligand>
        <name>Zn(2+)</name>
        <dbReference type="ChEBI" id="CHEBI:29105"/>
    </ligand>
</feature>
<dbReference type="HAMAP" id="MF_00041">
    <property type="entry name" value="Cys_tRNA_synth"/>
    <property type="match status" value="1"/>
</dbReference>
<evidence type="ECO:0000256" key="3">
    <source>
        <dbReference type="ARBA" id="ARBA00022490"/>
    </source>
</evidence>
<keyword evidence="5 12" id="KW-0479">Metal-binding</keyword>
<dbReference type="NCBIfam" id="TIGR00435">
    <property type="entry name" value="cysS"/>
    <property type="match status" value="1"/>
</dbReference>
<dbReference type="Proteomes" id="UP001139494">
    <property type="component" value="Unassembled WGS sequence"/>
</dbReference>
<evidence type="ECO:0000256" key="9">
    <source>
        <dbReference type="ARBA" id="ARBA00022917"/>
    </source>
</evidence>
<dbReference type="PANTHER" id="PTHR10890:SF3">
    <property type="entry name" value="CYSTEINE--TRNA LIGASE, CYTOPLASMIC"/>
    <property type="match status" value="1"/>
</dbReference>
<keyword evidence="3 12" id="KW-0963">Cytoplasm</keyword>
<dbReference type="Pfam" id="PF01406">
    <property type="entry name" value="tRNA-synt_1e"/>
    <property type="match status" value="1"/>
</dbReference>
<comment type="subcellular location">
    <subcellularLocation>
        <location evidence="1 12">Cytoplasm</location>
    </subcellularLocation>
</comment>
<dbReference type="SUPFAM" id="SSF52374">
    <property type="entry name" value="Nucleotidylyl transferase"/>
    <property type="match status" value="1"/>
</dbReference>
<keyword evidence="9 12" id="KW-0648">Protein biosynthesis</keyword>
<dbReference type="RefSeq" id="WP_256029313.1">
    <property type="nucleotide sequence ID" value="NZ_JAHLKM010000007.1"/>
</dbReference>
<dbReference type="GO" id="GO:0004817">
    <property type="term" value="F:cysteine-tRNA ligase activity"/>
    <property type="evidence" value="ECO:0007669"/>
    <property type="project" value="UniProtKB-UniRule"/>
</dbReference>
<dbReference type="InterPro" id="IPR015803">
    <property type="entry name" value="Cys-tRNA-ligase"/>
</dbReference>
<comment type="similarity">
    <text evidence="2 12">Belongs to the class-I aminoacyl-tRNA synthetase family.</text>
</comment>
<organism evidence="15 16">
    <name type="scientific">Natronomonas aquatica</name>
    <dbReference type="NCBI Taxonomy" id="2841590"/>
    <lineage>
        <taxon>Archaea</taxon>
        <taxon>Methanobacteriati</taxon>
        <taxon>Methanobacteriota</taxon>
        <taxon>Stenosarchaea group</taxon>
        <taxon>Halobacteria</taxon>
        <taxon>Halobacteriales</taxon>
        <taxon>Natronomonadaceae</taxon>
        <taxon>Natronomonas</taxon>
    </lineage>
</organism>
<feature type="short sequence motif" description="'KMSKS' region" evidence="12">
    <location>
        <begin position="291"/>
        <end position="295"/>
    </location>
</feature>
<dbReference type="EMBL" id="JAHLKM010000007">
    <property type="protein sequence ID" value="MCQ4333290.1"/>
    <property type="molecule type" value="Genomic_DNA"/>
</dbReference>
<reference evidence="15" key="1">
    <citation type="journal article" date="2023" name="Front. Microbiol.">
        <title>Genomic-based phylogenetic and metabolic analyses of the genus Natronomonas, and description of Natronomonas aquatica sp. nov.</title>
        <authorList>
            <person name="Garcia-Roldan A."/>
            <person name="Duran-Viseras A."/>
            <person name="de la Haba R.R."/>
            <person name="Corral P."/>
            <person name="Sanchez-Porro C."/>
            <person name="Ventosa A."/>
        </authorList>
    </citation>
    <scope>NUCLEOTIDE SEQUENCE</scope>
    <source>
        <strain evidence="15">F2-12</strain>
    </source>
</reference>
<feature type="binding site" evidence="12">
    <location>
        <position position="29"/>
    </location>
    <ligand>
        <name>Zn(2+)</name>
        <dbReference type="ChEBI" id="CHEBI:29105"/>
    </ligand>
</feature>
<proteinExistence type="inferred from homology"/>
<dbReference type="GO" id="GO:0005737">
    <property type="term" value="C:cytoplasm"/>
    <property type="evidence" value="ECO:0007669"/>
    <property type="project" value="UniProtKB-SubCell"/>
</dbReference>
<dbReference type="Pfam" id="PF23493">
    <property type="entry name" value="CysS_C"/>
    <property type="match status" value="1"/>
</dbReference>
<evidence type="ECO:0000256" key="10">
    <source>
        <dbReference type="ARBA" id="ARBA00023146"/>
    </source>
</evidence>
<evidence type="ECO:0000256" key="5">
    <source>
        <dbReference type="ARBA" id="ARBA00022723"/>
    </source>
</evidence>
<evidence type="ECO:0000256" key="7">
    <source>
        <dbReference type="ARBA" id="ARBA00022833"/>
    </source>
</evidence>
<dbReference type="Gene3D" id="1.20.120.1910">
    <property type="entry name" value="Cysteine-tRNA ligase, C-terminal anti-codon recognition domain"/>
    <property type="match status" value="1"/>
</dbReference>
<dbReference type="GO" id="GO:0006423">
    <property type="term" value="P:cysteinyl-tRNA aminoacylation"/>
    <property type="evidence" value="ECO:0007669"/>
    <property type="project" value="UniProtKB-UniRule"/>
</dbReference>
<name>A0A9R1CSU8_9EURY</name>
<keyword evidence="16" id="KW-1185">Reference proteome</keyword>
<feature type="region of interest" description="Disordered" evidence="13">
    <location>
        <begin position="202"/>
        <end position="224"/>
    </location>
</feature>
<sequence length="496" mass="55456">MTLRVMNTLSGEREPFEPADPDDVLLYYCGLTVSDAAHLGHARSWVHVDVIHRWLEHLGYGVRHVENITDVNEKIVARVGEADDGATLGDSELGVADRFIERLLTDMRSLNLKRAEVYPRVSEHVPEIIDLIETLIERGYAYESNGSVYFDVTEFPDYGKLSNQTIGDVETQGQEEEREEKRHPADFALWKAGGVAPETVAEHRSEDRTYETTPSGETWDSPWGEGRPGWHIECSAMSMAHLDSSIDIHMGGRDLVFPHHENEIAQTEAATGETFARYWLHADLFRMADEKMSSSLGNFIPVSEAVDRFGTNPLRLFFVSASYNSTQTYSEDAIEEALERWDRLEAAYDRITRSLDSPDARTKVDSSLGGAVEDAAEAFTAAMNDDFNTREALAALFDLVGAANRHIEDRDEYDYRGLRRTVETLETLGGGVLGFDFEGESGGEATIADELVELVLEIRETERAAGNYGRADELRDDLETLGVEVQDTDDGPAYRL</sequence>
<dbReference type="InterPro" id="IPR009080">
    <property type="entry name" value="tRNAsynth_Ia_anticodon-bd"/>
</dbReference>
<evidence type="ECO:0000259" key="14">
    <source>
        <dbReference type="SMART" id="SM00840"/>
    </source>
</evidence>
<evidence type="ECO:0000256" key="11">
    <source>
        <dbReference type="ARBA" id="ARBA00047398"/>
    </source>
</evidence>
<dbReference type="InterPro" id="IPR024909">
    <property type="entry name" value="Cys-tRNA/MSH_ligase"/>
</dbReference>
<keyword evidence="6 12" id="KW-0547">Nucleotide-binding</keyword>
<feature type="short sequence motif" description="'HIGH' region" evidence="12">
    <location>
        <begin position="31"/>
        <end position="41"/>
    </location>
</feature>
<dbReference type="EC" id="6.1.1.16" evidence="12"/>
<dbReference type="PANTHER" id="PTHR10890">
    <property type="entry name" value="CYSTEINYL-TRNA SYNTHETASE"/>
    <property type="match status" value="1"/>
</dbReference>
<evidence type="ECO:0000313" key="16">
    <source>
        <dbReference type="Proteomes" id="UP001139494"/>
    </source>
</evidence>
<protein>
    <recommendedName>
        <fullName evidence="12">Cysteine--tRNA ligase</fullName>
        <ecNumber evidence="12">6.1.1.16</ecNumber>
    </recommendedName>
    <alternativeName>
        <fullName evidence="12">Cysteinyl-tRNA synthetase</fullName>
        <shortName evidence="12">CysRS</shortName>
    </alternativeName>
</protein>
<comment type="cofactor">
    <cofactor evidence="12">
        <name>Zn(2+)</name>
        <dbReference type="ChEBI" id="CHEBI:29105"/>
    </cofactor>
    <text evidence="12">Binds 1 zinc ion per subunit.</text>
</comment>
<dbReference type="SMART" id="SM00840">
    <property type="entry name" value="DALR_2"/>
    <property type="match status" value="1"/>
</dbReference>
<evidence type="ECO:0000313" key="15">
    <source>
        <dbReference type="EMBL" id="MCQ4333290.1"/>
    </source>
</evidence>
<keyword evidence="10 12" id="KW-0030">Aminoacyl-tRNA synthetase</keyword>
<evidence type="ECO:0000256" key="2">
    <source>
        <dbReference type="ARBA" id="ARBA00005594"/>
    </source>
</evidence>
<comment type="caution">
    <text evidence="15">The sequence shown here is derived from an EMBL/GenBank/DDBJ whole genome shotgun (WGS) entry which is preliminary data.</text>
</comment>
<keyword evidence="4 12" id="KW-0436">Ligase</keyword>
<evidence type="ECO:0000256" key="8">
    <source>
        <dbReference type="ARBA" id="ARBA00022840"/>
    </source>
</evidence>
<evidence type="ECO:0000256" key="4">
    <source>
        <dbReference type="ARBA" id="ARBA00022598"/>
    </source>
</evidence>
<dbReference type="Pfam" id="PF09190">
    <property type="entry name" value="DALR_2"/>
    <property type="match status" value="1"/>
</dbReference>
<feature type="binding site" evidence="12">
    <location>
        <position position="263"/>
    </location>
    <ligand>
        <name>Zn(2+)</name>
        <dbReference type="ChEBI" id="CHEBI:29105"/>
    </ligand>
</feature>
<comment type="catalytic activity">
    <reaction evidence="11 12">
        <text>tRNA(Cys) + L-cysteine + ATP = L-cysteinyl-tRNA(Cys) + AMP + diphosphate</text>
        <dbReference type="Rhea" id="RHEA:17773"/>
        <dbReference type="Rhea" id="RHEA-COMP:9661"/>
        <dbReference type="Rhea" id="RHEA-COMP:9679"/>
        <dbReference type="ChEBI" id="CHEBI:30616"/>
        <dbReference type="ChEBI" id="CHEBI:33019"/>
        <dbReference type="ChEBI" id="CHEBI:35235"/>
        <dbReference type="ChEBI" id="CHEBI:78442"/>
        <dbReference type="ChEBI" id="CHEBI:78517"/>
        <dbReference type="ChEBI" id="CHEBI:456215"/>
        <dbReference type="EC" id="6.1.1.16"/>
    </reaction>
</comment>
<evidence type="ECO:0000256" key="1">
    <source>
        <dbReference type="ARBA" id="ARBA00004496"/>
    </source>
</evidence>
<accession>A0A9R1CSU8</accession>
<dbReference type="CDD" id="cd00672">
    <property type="entry name" value="CysRS_core"/>
    <property type="match status" value="1"/>
</dbReference>
<evidence type="ECO:0000256" key="6">
    <source>
        <dbReference type="ARBA" id="ARBA00022741"/>
    </source>
</evidence>
<dbReference type="AlphaFoldDB" id="A0A9R1CSU8"/>
<feature type="binding site" evidence="12">
    <location>
        <position position="259"/>
    </location>
    <ligand>
        <name>Zn(2+)</name>
        <dbReference type="ChEBI" id="CHEBI:29105"/>
    </ligand>
</feature>
<keyword evidence="7 12" id="KW-0862">Zinc</keyword>
<dbReference type="InterPro" id="IPR056411">
    <property type="entry name" value="CysS_C"/>
</dbReference>
<dbReference type="InterPro" id="IPR032678">
    <property type="entry name" value="tRNA-synt_1_cat_dom"/>
</dbReference>
<keyword evidence="8 12" id="KW-0067">ATP-binding</keyword>